<evidence type="ECO:0000313" key="3">
    <source>
        <dbReference type="EMBL" id="AST91749.1"/>
    </source>
</evidence>
<accession>A0A223KQK6</accession>
<dbReference type="KEGG" id="bcoh:BC6307_10895"/>
<dbReference type="PANTHER" id="PTHR30383">
    <property type="entry name" value="THIOESTERASE 1/PROTEASE 1/LYSOPHOSPHOLIPASE L1"/>
    <property type="match status" value="1"/>
</dbReference>
<evidence type="ECO:0000256" key="1">
    <source>
        <dbReference type="SAM" id="SignalP"/>
    </source>
</evidence>
<dbReference type="STRING" id="1314751.GCA_001591425_03778"/>
<dbReference type="InterPro" id="IPR051532">
    <property type="entry name" value="Ester_Hydrolysis_Enzymes"/>
</dbReference>
<gene>
    <name evidence="3" type="ORF">BC6307_10895</name>
</gene>
<evidence type="ECO:0000313" key="4">
    <source>
        <dbReference type="Proteomes" id="UP000215224"/>
    </source>
</evidence>
<feature type="signal peptide" evidence="1">
    <location>
        <begin position="1"/>
        <end position="25"/>
    </location>
</feature>
<feature type="chain" id="PRO_5039265527" description="SGNH hydrolase-type esterase domain-containing protein" evidence="1">
    <location>
        <begin position="26"/>
        <end position="305"/>
    </location>
</feature>
<dbReference type="Pfam" id="PF13472">
    <property type="entry name" value="Lipase_GDSL_2"/>
    <property type="match status" value="1"/>
</dbReference>
<name>A0A223KQK6_9BACI</name>
<organism evidence="3 4">
    <name type="scientific">Sutcliffiella cohnii</name>
    <dbReference type="NCBI Taxonomy" id="33932"/>
    <lineage>
        <taxon>Bacteria</taxon>
        <taxon>Bacillati</taxon>
        <taxon>Bacillota</taxon>
        <taxon>Bacilli</taxon>
        <taxon>Bacillales</taxon>
        <taxon>Bacillaceae</taxon>
        <taxon>Sutcliffiella</taxon>
    </lineage>
</organism>
<dbReference type="PANTHER" id="PTHR30383:SF27">
    <property type="entry name" value="SPORE GERMINATION LIPASE LIPC"/>
    <property type="match status" value="1"/>
</dbReference>
<dbReference type="GO" id="GO:0004622">
    <property type="term" value="F:phosphatidylcholine lysophospholipase activity"/>
    <property type="evidence" value="ECO:0007669"/>
    <property type="project" value="TreeGrafter"/>
</dbReference>
<proteinExistence type="predicted"/>
<dbReference type="AlphaFoldDB" id="A0A223KQK6"/>
<evidence type="ECO:0000259" key="2">
    <source>
        <dbReference type="Pfam" id="PF13472"/>
    </source>
</evidence>
<dbReference type="RefSeq" id="WP_066419668.1">
    <property type="nucleotide sequence ID" value="NZ_CP018866.1"/>
</dbReference>
<protein>
    <recommendedName>
        <fullName evidence="2">SGNH hydrolase-type esterase domain-containing protein</fullName>
    </recommendedName>
</protein>
<keyword evidence="4" id="KW-1185">Reference proteome</keyword>
<dbReference type="SUPFAM" id="SSF52266">
    <property type="entry name" value="SGNH hydrolase"/>
    <property type="match status" value="1"/>
</dbReference>
<dbReference type="EMBL" id="CP018866">
    <property type="protein sequence ID" value="AST91749.1"/>
    <property type="molecule type" value="Genomic_DNA"/>
</dbReference>
<dbReference type="PROSITE" id="PS51257">
    <property type="entry name" value="PROKAR_LIPOPROTEIN"/>
    <property type="match status" value="1"/>
</dbReference>
<reference evidence="3 4" key="1">
    <citation type="submission" date="2016-12" db="EMBL/GenBank/DDBJ databases">
        <title>The whole genome sequencing and assembly of Bacillus cohnii DSM 6307T strain.</title>
        <authorList>
            <person name="Lee Y.-J."/>
            <person name="Yi H."/>
            <person name="Bahn Y.-S."/>
            <person name="Kim J.F."/>
            <person name="Lee D.-W."/>
        </authorList>
    </citation>
    <scope>NUCLEOTIDE SEQUENCE [LARGE SCALE GENOMIC DNA]</scope>
    <source>
        <strain evidence="3 4">DSM 6307</strain>
    </source>
</reference>
<feature type="domain" description="SGNH hydrolase-type esterase" evidence="2">
    <location>
        <begin position="91"/>
        <end position="283"/>
    </location>
</feature>
<dbReference type="Proteomes" id="UP000215224">
    <property type="component" value="Chromosome"/>
</dbReference>
<dbReference type="Gene3D" id="3.40.50.1110">
    <property type="entry name" value="SGNH hydrolase"/>
    <property type="match status" value="1"/>
</dbReference>
<dbReference type="InterPro" id="IPR036514">
    <property type="entry name" value="SGNH_hydro_sf"/>
</dbReference>
<sequence>MLRRILVWLLPLFVLSLFTSCQLNNATNTSIVYNNAHERKHTIPEKELFKDSFFERNRIENLEENKQKEIAIIEKEDVPIQFFDRTYSIVFFGDSLTEGIGDRTNNGGYTSYIKEYYEDKLYIDNVKETNLGVKGNRTTHLLARLENEEIQSSLQNADVIFITIGGNDLMKVIRENFLSLTFPLFEKEQQLYGARLTEVLEKTRSINENATIYLIGLFNPFYQFFQEIDEFNQVVTDWNDTSISVLNQFNDIQFIQVQDIFLQPEEDLLYDDQFHPNENGYRLIGERVIKMLENTVIREEELERE</sequence>
<dbReference type="CDD" id="cd04506">
    <property type="entry name" value="SGNH_hydrolase_YpmR_like"/>
    <property type="match status" value="1"/>
</dbReference>
<keyword evidence="1" id="KW-0732">Signal</keyword>
<dbReference type="InterPro" id="IPR013830">
    <property type="entry name" value="SGNH_hydro"/>
</dbReference>